<dbReference type="Pfam" id="PF18055">
    <property type="entry name" value="RPN6_N"/>
    <property type="match status" value="1"/>
</dbReference>
<dbReference type="InterPro" id="IPR000717">
    <property type="entry name" value="PCI_dom"/>
</dbReference>
<dbReference type="Gene3D" id="1.25.40.570">
    <property type="match status" value="1"/>
</dbReference>
<dbReference type="InterPro" id="IPR036390">
    <property type="entry name" value="WH_DNA-bd_sf"/>
</dbReference>
<dbReference type="PROSITE" id="PS50250">
    <property type="entry name" value="PCI"/>
    <property type="match status" value="1"/>
</dbReference>
<evidence type="ECO:0000313" key="5">
    <source>
        <dbReference type="Proteomes" id="UP000054937"/>
    </source>
</evidence>
<dbReference type="InParanoid" id="A0A0V0QIG4"/>
<dbReference type="PANTHER" id="PTHR10678">
    <property type="entry name" value="26S PROTEASOME NON-ATPASE REGULATORY SUBUNIT 11/COP9 SIGNALOSOME COMPLEX SUBUNIT 2"/>
    <property type="match status" value="1"/>
</dbReference>
<dbReference type="Pfam" id="PF01399">
    <property type="entry name" value="PCI"/>
    <property type="match status" value="1"/>
</dbReference>
<keyword evidence="2" id="KW-0647">Proteasome</keyword>
<organism evidence="4 5">
    <name type="scientific">Pseudocohnilembus persalinus</name>
    <name type="common">Ciliate</name>
    <dbReference type="NCBI Taxonomy" id="266149"/>
    <lineage>
        <taxon>Eukaryota</taxon>
        <taxon>Sar</taxon>
        <taxon>Alveolata</taxon>
        <taxon>Ciliophora</taxon>
        <taxon>Intramacronucleata</taxon>
        <taxon>Oligohymenophorea</taxon>
        <taxon>Scuticociliatia</taxon>
        <taxon>Philasterida</taxon>
        <taxon>Pseudocohnilembidae</taxon>
        <taxon>Pseudocohnilembus</taxon>
    </lineage>
</organism>
<keyword evidence="5" id="KW-1185">Reference proteome</keyword>
<gene>
    <name evidence="4" type="ORF">PPERSA_07659</name>
</gene>
<accession>A0A0V0QIG4</accession>
<evidence type="ECO:0000256" key="1">
    <source>
        <dbReference type="ARBA" id="ARBA00007454"/>
    </source>
</evidence>
<dbReference type="OrthoDB" id="1418352at2759"/>
<evidence type="ECO:0000256" key="2">
    <source>
        <dbReference type="ARBA" id="ARBA00022942"/>
    </source>
</evidence>
<dbReference type="Proteomes" id="UP000054937">
    <property type="component" value="Unassembled WGS sequence"/>
</dbReference>
<sequence>MSNLEELYTQAQKYADNHKQYEEKLIHIIKQGDNNSDEDLKAKELCFYDLADLYCENNQAQKVLDLIKINENTLKEMQGAKSAKILKNLTERVGKLKNIVQIQVDLCQYVIDWCKKEERTHLKHKQLIRLSSLYLLQDKFKQAIDIIEDLLLEVRKTDDKHLLVEAQLIESKLHFALENFAKAKASLTSSRACSNQVYCEPALQAELDLQSGIIFAQEKDFKTSYSYFYEAFEALHNLKDHKALDVFKYMILCKVMTKQHDDVNGLIAGKYGTHYAGIEVEAVKEVAKTIKEKSLIQFQGVLEKYKQQLSDQVIEQIVKILYEVLLEENLFKIIEPYSRVQINHIAKTINLTIDQVQKKLSELILDKKIEGTLDQGNGCLILFDDQKCDNLYPYSIDLINQMDQVVEKLFFKSKLIKK</sequence>
<dbReference type="SMART" id="SM00088">
    <property type="entry name" value="PINT"/>
    <property type="match status" value="1"/>
</dbReference>
<dbReference type="GO" id="GO:0000502">
    <property type="term" value="C:proteasome complex"/>
    <property type="evidence" value="ECO:0007669"/>
    <property type="project" value="UniProtKB-KW"/>
</dbReference>
<comment type="similarity">
    <text evidence="1">Belongs to the proteasome subunit S9 family.</text>
</comment>
<feature type="domain" description="PCI" evidence="3">
    <location>
        <begin position="224"/>
        <end position="387"/>
    </location>
</feature>
<evidence type="ECO:0000259" key="3">
    <source>
        <dbReference type="PROSITE" id="PS50250"/>
    </source>
</evidence>
<dbReference type="AlphaFoldDB" id="A0A0V0QIG4"/>
<reference evidence="4 5" key="1">
    <citation type="journal article" date="2015" name="Sci. Rep.">
        <title>Genome of the facultative scuticociliatosis pathogen Pseudocohnilembus persalinus provides insight into its virulence through horizontal gene transfer.</title>
        <authorList>
            <person name="Xiong J."/>
            <person name="Wang G."/>
            <person name="Cheng J."/>
            <person name="Tian M."/>
            <person name="Pan X."/>
            <person name="Warren A."/>
            <person name="Jiang C."/>
            <person name="Yuan D."/>
            <person name="Miao W."/>
        </authorList>
    </citation>
    <scope>NUCLEOTIDE SEQUENCE [LARGE SCALE GENOMIC DNA]</scope>
    <source>
        <strain evidence="4">36N120E</strain>
    </source>
</reference>
<dbReference type="SMART" id="SM00753">
    <property type="entry name" value="PAM"/>
    <property type="match status" value="1"/>
</dbReference>
<proteinExistence type="inferred from homology"/>
<protein>
    <recommendedName>
        <fullName evidence="3">PCI domain-containing protein</fullName>
    </recommendedName>
</protein>
<comment type="caution">
    <text evidence="4">The sequence shown here is derived from an EMBL/GenBank/DDBJ whole genome shotgun (WGS) entry which is preliminary data.</text>
</comment>
<dbReference type="EMBL" id="LDAU01000159">
    <property type="protein sequence ID" value="KRX02014.1"/>
    <property type="molecule type" value="Genomic_DNA"/>
</dbReference>
<dbReference type="SUPFAM" id="SSF46785">
    <property type="entry name" value="Winged helix' DNA-binding domain"/>
    <property type="match status" value="1"/>
</dbReference>
<dbReference type="InterPro" id="IPR050871">
    <property type="entry name" value="26S_Proteasome/COP9_Components"/>
</dbReference>
<dbReference type="OMA" id="ESKIYHA"/>
<name>A0A0V0QIG4_PSEPJ</name>
<evidence type="ECO:0000313" key="4">
    <source>
        <dbReference type="EMBL" id="KRX02014.1"/>
    </source>
</evidence>
<dbReference type="InterPro" id="IPR040773">
    <property type="entry name" value="Rpn6_N"/>
</dbReference>
<dbReference type="FunCoup" id="A0A0V0QIG4">
    <property type="interactions" value="472"/>
</dbReference>